<feature type="region of interest" description="Disordered" evidence="1">
    <location>
        <begin position="154"/>
        <end position="184"/>
    </location>
</feature>
<reference evidence="2 3" key="1">
    <citation type="submission" date="2019-09" db="EMBL/GenBank/DDBJ databases">
        <title>Actinomadura physcomitrii sp. nov., a novel actinomycete isolated from moss [Physcomitrium sphaericum (Ludw) Fuernr].</title>
        <authorList>
            <person name="Zhuang X."/>
            <person name="Liu C."/>
        </authorList>
    </citation>
    <scope>NUCLEOTIDE SEQUENCE [LARGE SCALE GENOMIC DNA]</scope>
    <source>
        <strain evidence="2 3">HMC1</strain>
    </source>
</reference>
<dbReference type="OrthoDB" id="3612087at2"/>
<organism evidence="2 3">
    <name type="scientific">Actinomadura rudentiformis</name>
    <dbReference type="NCBI Taxonomy" id="359158"/>
    <lineage>
        <taxon>Bacteria</taxon>
        <taxon>Bacillati</taxon>
        <taxon>Actinomycetota</taxon>
        <taxon>Actinomycetes</taxon>
        <taxon>Streptosporangiales</taxon>
        <taxon>Thermomonosporaceae</taxon>
        <taxon>Actinomadura</taxon>
    </lineage>
</organism>
<evidence type="ECO:0000256" key="1">
    <source>
        <dbReference type="SAM" id="MobiDB-lite"/>
    </source>
</evidence>
<dbReference type="InterPro" id="IPR047789">
    <property type="entry name" value="CU044_5270-like"/>
</dbReference>
<dbReference type="Proteomes" id="UP000468735">
    <property type="component" value="Unassembled WGS sequence"/>
</dbReference>
<proteinExistence type="predicted"/>
<evidence type="ECO:0000313" key="2">
    <source>
        <dbReference type="EMBL" id="KAB2346088.1"/>
    </source>
</evidence>
<feature type="region of interest" description="Disordered" evidence="1">
    <location>
        <begin position="82"/>
        <end position="105"/>
    </location>
</feature>
<protein>
    <recommendedName>
        <fullName evidence="4">CU044_5270 family protein</fullName>
    </recommendedName>
</protein>
<accession>A0A6H9YKG6</accession>
<evidence type="ECO:0008006" key="4">
    <source>
        <dbReference type="Google" id="ProtNLM"/>
    </source>
</evidence>
<dbReference type="NCBIfam" id="NF038083">
    <property type="entry name" value="CU044_5270_fam"/>
    <property type="match status" value="1"/>
</dbReference>
<dbReference type="EMBL" id="WBMT01000012">
    <property type="protein sequence ID" value="KAB2346088.1"/>
    <property type="molecule type" value="Genomic_DNA"/>
</dbReference>
<dbReference type="RefSeq" id="WP_151564230.1">
    <property type="nucleotide sequence ID" value="NZ_WBMT01000012.1"/>
</dbReference>
<comment type="caution">
    <text evidence="2">The sequence shown here is derived from an EMBL/GenBank/DDBJ whole genome shotgun (WGS) entry which is preliminary data.</text>
</comment>
<keyword evidence="3" id="KW-1185">Reference proteome</keyword>
<sequence>MNDDEITVFRKARPDVPPYDDAAKARARARLLDARTSRSGRSIRLPRLTSAQGLLAAGAATAVLIAGPTLLVKNFDRDGGPGATGKSNALGPGAAAPDDRPRPGQWSYIKILSASSSKGDGGSLLGPPDLRVTREEWRSVDGKQTAFMDKGKLRTDPAAGAGVQRRSGSKQMAMSETSPRTDYPYLLSLPTEPAALLAEIGRTIDKENGPHKATAEQRASRTFQIMEIWMRDVALPAKLRSAMYRALGQIPGVKYEGRAADIAGRSGVTFYRIEEGYLRMEIMVDPATHQFLCFRAIAIRNHLSKADDRNTFRKKGDILGWGGPVKVGFVDKPGQRL</sequence>
<gene>
    <name evidence="2" type="ORF">F8566_25655</name>
</gene>
<dbReference type="AlphaFoldDB" id="A0A6H9YKG6"/>
<evidence type="ECO:0000313" key="3">
    <source>
        <dbReference type="Proteomes" id="UP000468735"/>
    </source>
</evidence>
<name>A0A6H9YKG6_9ACTN</name>
<feature type="compositionally biased region" description="Polar residues" evidence="1">
    <location>
        <begin position="169"/>
        <end position="180"/>
    </location>
</feature>